<feature type="compositionally biased region" description="Polar residues" evidence="1">
    <location>
        <begin position="1841"/>
        <end position="1861"/>
    </location>
</feature>
<evidence type="ECO:0008006" key="6">
    <source>
        <dbReference type="Google" id="ProtNLM"/>
    </source>
</evidence>
<evidence type="ECO:0000256" key="3">
    <source>
        <dbReference type="SAM" id="SignalP"/>
    </source>
</evidence>
<gene>
    <name evidence="4" type="ORF">KIPB_000551</name>
</gene>
<dbReference type="EMBL" id="BDIP01000065">
    <property type="protein sequence ID" value="GIQ79849.1"/>
    <property type="molecule type" value="Genomic_DNA"/>
</dbReference>
<reference evidence="4 5" key="1">
    <citation type="journal article" date="2018" name="PLoS ONE">
        <title>The draft genome of Kipferlia bialata reveals reductive genome evolution in fornicate parasites.</title>
        <authorList>
            <person name="Tanifuji G."/>
            <person name="Takabayashi S."/>
            <person name="Kume K."/>
            <person name="Takagi M."/>
            <person name="Nakayama T."/>
            <person name="Kamikawa R."/>
            <person name="Inagaki Y."/>
            <person name="Hashimoto T."/>
        </authorList>
    </citation>
    <scope>NUCLEOTIDE SEQUENCE [LARGE SCALE GENOMIC DNA]</scope>
    <source>
        <strain evidence="4">NY0173</strain>
    </source>
</reference>
<feature type="transmembrane region" description="Helical" evidence="2">
    <location>
        <begin position="1676"/>
        <end position="1699"/>
    </location>
</feature>
<feature type="region of interest" description="Disordered" evidence="1">
    <location>
        <begin position="1835"/>
        <end position="1861"/>
    </location>
</feature>
<keyword evidence="5" id="KW-1185">Reference proteome</keyword>
<organism evidence="4 5">
    <name type="scientific">Kipferlia bialata</name>
    <dbReference type="NCBI Taxonomy" id="797122"/>
    <lineage>
        <taxon>Eukaryota</taxon>
        <taxon>Metamonada</taxon>
        <taxon>Carpediemonas-like organisms</taxon>
        <taxon>Kipferlia</taxon>
    </lineage>
</organism>
<evidence type="ECO:0000313" key="4">
    <source>
        <dbReference type="EMBL" id="GIQ79849.1"/>
    </source>
</evidence>
<comment type="caution">
    <text evidence="4">The sequence shown here is derived from an EMBL/GenBank/DDBJ whole genome shotgun (WGS) entry which is preliminary data.</text>
</comment>
<keyword evidence="2" id="KW-0472">Membrane</keyword>
<sequence>MCYLWKPGPYQSSLAILSTIVSLAALALCVPAVRGDYYDDEVPLTGYWKTEGESNPFDQAERPLAADGEWVAMRAVDRDSDNAWRHSVQMYHDLPDDNHSVYLVATPTQSIYMPYAALPVDIVIEGSHMAVTYREVYSPRSFSEGHICLFSLDETDPVSPTWTLRHTLRLDDYSGLDEWGYNLALSDSSLVTFGDYWPSLLLWHFPLEWEGDSVSVGDPVVLANPERDTDSAAVLGSTLMVGGAGEVVVYDTSLENWSQNPTHTLSRDVTEDGRTTDGRFGYQVSMTTGYEDQGRVAISQPDCGDSGIVHIYECSDEGLWTFQQSITNGQHTNYYYPHWFGYRIVLRGSTLAVVDFTYQDTWQVWRLSPLPGASWAIDDRVVECSTCEGDNLAINDHSIYMGGNTEYGKVCGGAVPEYRLVNPDMASLSLKTTCQTATLNVRLWGHDAADYAGATGSVTARWDDGDSGVDDMILVWNEGKEYLTLEITTPTTAGSHDLHFLCNRETIGTADVHLQRRADPARFELSQVDPFLQYGALLEVQAIPYDYCGFEMERVYYSIYWITGWTSTRYHEATVTKADGFSLSHTMPTAQETRYSWFEVKAYVGSVVLSSQGCLYVTQLTDADGAPWYVAPTVQTFNLPDICGQTTRARFHLEHITWSDDGFRWSRLPWNADPTIRCNDVEVDWHWSAANKGYYGKVTNPVEEGVQSVYSYSLTVDGVETLVYSGSEGWSPSTMATVTALSTDTGVGTCGSGYVTFEFSEGSSHAAELEVVWGETTVSTAIGDPRYQGYGVYKQSLQMPETTGSHTLSWYLYGILLETSEPFDVDQSSIVSLMLDLESERERDVNWTPPGQTVVASVGVVNECGSYVPNATGLIPTMSVSGGPLADPVTFPISGTAVCEVEFSLEDEGEYTLEATLGEESLQSPLTVAAAFANYGNFVSSYHTTMTGLPEEVDTSFFVKVILRDLDGDNVTGPCTLTWEGEEVTLKRVYGSAYYYYRLPFSSYSMTLSEPTAFTATLSVNGYPVLSEEVCVSCMSQFSATTAIGSEYTCDETTLTVTFQTDQGEPFCDVLASRLTAKFSSSGSSTYTFAKDEDTCEYTTSLTTPQHTQEQLTVFLAGESASDSQEWLVSDTWTHRWSGAASLTSARDTLRSREDQCFSLTAENTCGTDSNGLRFRVVFTDSDGTVVYSTDMSPGTLNTQFSALGWYTASVTCLESHDIDSTACAAFSESFDFHVAEVCVIVDNNHYGVSPASSSVSGVPTILYEEYSLDLVLADHSGTPISADLSPSLSWTGIANRDSFVWNQSTGHYSYSGVLSLEPGTAATVEVYLPTSSNAVYLFSVAAVGACAVTGLLSYPLSTDMTPCSPLEVEVSALCDGVPYQGDLSEWVYPLIRHPDTQESYYSDTLTYDPLTHKTTATFTLPSVPGSYGANPVDYALLLLKVSTSGTYTLHDESFSMSQTVDIETLSLSVSSTMIEINDSLEVSVTAGNSCGCALDNYPVTYTVTDESGDDVFTRTTTTATTTVDIGDPSSAVFASEGTYTVCIGLDTQTVCETVDVGTCVTEYDGITYLISADHSELEYSAEDEVVSLSLSDSNGSPLPVCIRRVRMYLNESKVNYACADGVYQVMLDDLVVDSSPYQNTLSSGDYTLVAMLDDVEVASLCFTVQPTEDGSADPLPIGVIVAAGTALVCSVIGACWVISKRKVTSIDDAEDVRGELDGAGDGADVYEYEIHPDQVGNCPPNAVTSKGGLDMCLSPVTVVQTLPGGVAFPGQLPVLVPSEGCQAPEEVQYAVVATPGLVPGNDATVVQPSVVPLVLHPLDPVQAPGVEDADGAVELESETDCCNSRHSSEANSAESSTDGY</sequence>
<keyword evidence="2" id="KW-0812">Transmembrane</keyword>
<proteinExistence type="predicted"/>
<accession>A0A9K3CQP9</accession>
<keyword evidence="3" id="KW-0732">Signal</keyword>
<keyword evidence="2" id="KW-1133">Transmembrane helix</keyword>
<evidence type="ECO:0000313" key="5">
    <source>
        <dbReference type="Proteomes" id="UP000265618"/>
    </source>
</evidence>
<protein>
    <recommendedName>
        <fullName evidence="6">PKD/REJ-like domain-containing protein</fullName>
    </recommendedName>
</protein>
<feature type="chain" id="PRO_5039955318" description="PKD/REJ-like domain-containing protein" evidence="3">
    <location>
        <begin position="36"/>
        <end position="1861"/>
    </location>
</feature>
<evidence type="ECO:0000256" key="1">
    <source>
        <dbReference type="SAM" id="MobiDB-lite"/>
    </source>
</evidence>
<evidence type="ECO:0000256" key="2">
    <source>
        <dbReference type="SAM" id="Phobius"/>
    </source>
</evidence>
<name>A0A9K3CQP9_9EUKA</name>
<feature type="signal peptide" evidence="3">
    <location>
        <begin position="1"/>
        <end position="35"/>
    </location>
</feature>
<dbReference type="Proteomes" id="UP000265618">
    <property type="component" value="Unassembled WGS sequence"/>
</dbReference>